<proteinExistence type="predicted"/>
<sequence length="638" mass="67463">MSAGERVALDRLWPMLLGLAALVAGALVLEAWAGRRGNEPLRIAVTDEALPAGEEDEPSGDAPEGPEAPPVSDAHARARTAARRALYADAIPLYEQALRDRPDAPALEAELGAWLLAAGQPERALPHLARADQLRPDPGTALRLGLARARLGDREGAERDLRRALAQRPSSGAVRIALGTLLRRRGAVAEAVALLEPAAAAGSNEERARALVALGAAHLAAGRRAEATRAFDQAVLYAPARVEIRLGVARAWLGGDAGDADRALAVLARAADLAPDVPAVHAALGRARERTGDGAGAAEAYERALRLDPSNRYSRRRVLRLALAARDFARARHEADRLVTDGPEVAEHHFLAALVADRDGRPADARRAYRRAIEVAKGDYPEAWLNLGVLEKGEGDLAAARAAYRRALELRPGYGAALVNLGKLEEAAGDAAAAEAAYRRAVELDPRHAPGWLALGQLQSDARRFDEAVASLRRALEARPGYDAAELSLGVTAARAGRTAEAIAAYRRVLARSPRSATAWYDLGLALLDAGDPRQAGDAFRQAAAIDPDHVPSRRKTAELELGSGRVAEARARFEELLDLVPGDRAARAALAEVAARQGDRAGCEARARALLAEAPGDPAVQPLLARCATLAPRAAAR</sequence>
<dbReference type="STRING" id="290397.Adeh_3415"/>
<dbReference type="PANTHER" id="PTHR44227:SF3">
    <property type="entry name" value="PROTEIN O-MANNOSYL-TRANSFERASE TMTC4"/>
    <property type="match status" value="1"/>
</dbReference>
<evidence type="ECO:0000313" key="5">
    <source>
        <dbReference type="EMBL" id="ABC83182.1"/>
    </source>
</evidence>
<keyword evidence="2 3" id="KW-0802">TPR repeat</keyword>
<reference evidence="5" key="1">
    <citation type="submission" date="2006-01" db="EMBL/GenBank/DDBJ databases">
        <title>Complete sequence of Anaeromyxobacter dehalogenans 2CP-C.</title>
        <authorList>
            <consortium name="US DOE Joint Genome Institute"/>
            <person name="Copeland A."/>
            <person name="Lucas S."/>
            <person name="Lapidus A."/>
            <person name="Barry K."/>
            <person name="Detter J.C."/>
            <person name="Glavina T."/>
            <person name="Hammon N."/>
            <person name="Israni S."/>
            <person name="Pitluck S."/>
            <person name="Brettin T."/>
            <person name="Bruce D."/>
            <person name="Han C."/>
            <person name="Tapia R."/>
            <person name="Gilna P."/>
            <person name="Kiss H."/>
            <person name="Schmutz J."/>
            <person name="Larimer F."/>
            <person name="Land M."/>
            <person name="Kyrpides N."/>
            <person name="Anderson I."/>
            <person name="Sanford R.A."/>
            <person name="Ritalahti K.M."/>
            <person name="Thomas H.S."/>
            <person name="Kirby J.R."/>
            <person name="Zhulin I.B."/>
            <person name="Loeffler F.E."/>
            <person name="Richardson P."/>
        </authorList>
    </citation>
    <scope>NUCLEOTIDE SEQUENCE</scope>
    <source>
        <strain evidence="5">2CP-C</strain>
    </source>
</reference>
<dbReference type="InterPro" id="IPR019734">
    <property type="entry name" value="TPR_rpt"/>
</dbReference>
<dbReference type="SMART" id="SM00028">
    <property type="entry name" value="TPR"/>
    <property type="match status" value="9"/>
</dbReference>
<dbReference type="PROSITE" id="PS50005">
    <property type="entry name" value="TPR"/>
    <property type="match status" value="6"/>
</dbReference>
<dbReference type="RefSeq" id="WP_011422464.1">
    <property type="nucleotide sequence ID" value="NC_007760.1"/>
</dbReference>
<evidence type="ECO:0000313" key="6">
    <source>
        <dbReference type="Proteomes" id="UP000001935"/>
    </source>
</evidence>
<dbReference type="AlphaFoldDB" id="Q2IF21"/>
<dbReference type="Pfam" id="PF13432">
    <property type="entry name" value="TPR_16"/>
    <property type="match status" value="4"/>
</dbReference>
<feature type="repeat" description="TPR" evidence="3">
    <location>
        <begin position="517"/>
        <end position="550"/>
    </location>
</feature>
<dbReference type="HOGENOM" id="CLU_431281_0_0_7"/>
<dbReference type="GO" id="GO:0006396">
    <property type="term" value="P:RNA processing"/>
    <property type="evidence" value="ECO:0007669"/>
    <property type="project" value="InterPro"/>
</dbReference>
<dbReference type="EMBL" id="CP000251">
    <property type="protein sequence ID" value="ABC83182.1"/>
    <property type="molecule type" value="Genomic_DNA"/>
</dbReference>
<dbReference type="SUPFAM" id="SSF48452">
    <property type="entry name" value="TPR-like"/>
    <property type="match status" value="3"/>
</dbReference>
<dbReference type="Gene3D" id="1.25.40.10">
    <property type="entry name" value="Tetratricopeptide repeat domain"/>
    <property type="match status" value="3"/>
</dbReference>
<evidence type="ECO:0000256" key="1">
    <source>
        <dbReference type="ARBA" id="ARBA00022737"/>
    </source>
</evidence>
<dbReference type="InterPro" id="IPR011990">
    <property type="entry name" value="TPR-like_helical_dom_sf"/>
</dbReference>
<feature type="region of interest" description="Disordered" evidence="4">
    <location>
        <begin position="50"/>
        <end position="77"/>
    </location>
</feature>
<dbReference type="PANTHER" id="PTHR44227">
    <property type="match status" value="1"/>
</dbReference>
<protein>
    <submittedName>
        <fullName evidence="5">Tetratricopeptide repeat protein</fullName>
    </submittedName>
</protein>
<organism evidence="5 6">
    <name type="scientific">Anaeromyxobacter dehalogenans (strain 2CP-C)</name>
    <dbReference type="NCBI Taxonomy" id="290397"/>
    <lineage>
        <taxon>Bacteria</taxon>
        <taxon>Pseudomonadati</taxon>
        <taxon>Myxococcota</taxon>
        <taxon>Myxococcia</taxon>
        <taxon>Myxococcales</taxon>
        <taxon>Cystobacterineae</taxon>
        <taxon>Anaeromyxobacteraceae</taxon>
        <taxon>Anaeromyxobacter</taxon>
    </lineage>
</organism>
<dbReference type="KEGG" id="ade:Adeh_3415"/>
<feature type="repeat" description="TPR" evidence="3">
    <location>
        <begin position="278"/>
        <end position="311"/>
    </location>
</feature>
<feature type="repeat" description="TPR" evidence="3">
    <location>
        <begin position="449"/>
        <end position="482"/>
    </location>
</feature>
<dbReference type="InterPro" id="IPR052346">
    <property type="entry name" value="O-mannosyl-transferase_TMTC"/>
</dbReference>
<keyword evidence="1" id="KW-0677">Repeat</keyword>
<dbReference type="Pfam" id="PF13424">
    <property type="entry name" value="TPR_12"/>
    <property type="match status" value="1"/>
</dbReference>
<dbReference type="SMART" id="SM00386">
    <property type="entry name" value="HAT"/>
    <property type="match status" value="4"/>
</dbReference>
<feature type="repeat" description="TPR" evidence="3">
    <location>
        <begin position="381"/>
        <end position="414"/>
    </location>
</feature>
<evidence type="ECO:0000256" key="4">
    <source>
        <dbReference type="SAM" id="MobiDB-lite"/>
    </source>
</evidence>
<dbReference type="Proteomes" id="UP000001935">
    <property type="component" value="Chromosome"/>
</dbReference>
<dbReference type="Pfam" id="PF14559">
    <property type="entry name" value="TPR_19"/>
    <property type="match status" value="2"/>
</dbReference>
<dbReference type="Pfam" id="PF13181">
    <property type="entry name" value="TPR_8"/>
    <property type="match status" value="1"/>
</dbReference>
<evidence type="ECO:0000256" key="2">
    <source>
        <dbReference type="ARBA" id="ARBA00022803"/>
    </source>
</evidence>
<feature type="repeat" description="TPR" evidence="3">
    <location>
        <begin position="415"/>
        <end position="448"/>
    </location>
</feature>
<dbReference type="OrthoDB" id="5379980at2"/>
<dbReference type="InterPro" id="IPR003107">
    <property type="entry name" value="HAT"/>
</dbReference>
<gene>
    <name evidence="5" type="ordered locus">Adeh_3415</name>
</gene>
<name>Q2IF21_ANADE</name>
<accession>Q2IF21</accession>
<feature type="repeat" description="TPR" evidence="3">
    <location>
        <begin position="208"/>
        <end position="241"/>
    </location>
</feature>
<evidence type="ECO:0000256" key="3">
    <source>
        <dbReference type="PROSITE-ProRule" id="PRU00339"/>
    </source>
</evidence>
<dbReference type="eggNOG" id="COG0457">
    <property type="taxonomic scope" value="Bacteria"/>
</dbReference>